<dbReference type="Gene3D" id="3.40.50.2030">
    <property type="match status" value="2"/>
</dbReference>
<evidence type="ECO:0000256" key="7">
    <source>
        <dbReference type="ARBA" id="ARBA00023014"/>
    </source>
</evidence>
<keyword evidence="2 9" id="KW-0004">4Fe-4S</keyword>
<evidence type="ECO:0000256" key="6">
    <source>
        <dbReference type="ARBA" id="ARBA00023004"/>
    </source>
</evidence>
<feature type="binding site" evidence="9">
    <location>
        <position position="7"/>
    </location>
    <ligand>
        <name>[4Fe-4S] cluster</name>
        <dbReference type="ChEBI" id="CHEBI:49883"/>
    </ligand>
</feature>
<comment type="cofactor">
    <cofactor evidence="9">
        <name>[4Fe-4S] cluster</name>
        <dbReference type="ChEBI" id="CHEBI:49883"/>
    </cofactor>
    <text evidence="9">Binds 1 [4Fe-4S] cluster.</text>
</comment>
<dbReference type="Gene3D" id="1.10.3910.10">
    <property type="entry name" value="SP0561-like"/>
    <property type="match status" value="1"/>
</dbReference>
<feature type="binding site" evidence="9">
    <location>
        <position position="489"/>
    </location>
    <ligand>
        <name>hybrid [4Fe-2O-2S] cluster</name>
        <dbReference type="ChEBI" id="CHEBI:60519"/>
    </ligand>
</feature>
<keyword evidence="3 9" id="KW-0963">Cytoplasm</keyword>
<dbReference type="NCBIfam" id="NF003658">
    <property type="entry name" value="PRK05290.1"/>
    <property type="match status" value="1"/>
</dbReference>
<dbReference type="InterPro" id="IPR004137">
    <property type="entry name" value="HCP/CODH"/>
</dbReference>
<dbReference type="GO" id="GO:0051539">
    <property type="term" value="F:4 iron, 4 sulfur cluster binding"/>
    <property type="evidence" value="ECO:0007669"/>
    <property type="project" value="UniProtKB-KW"/>
</dbReference>
<organism evidence="11 12">
    <name type="scientific">Anaerocolumna xylanovorans DSM 12503</name>
    <dbReference type="NCBI Taxonomy" id="1121345"/>
    <lineage>
        <taxon>Bacteria</taxon>
        <taxon>Bacillati</taxon>
        <taxon>Bacillota</taxon>
        <taxon>Clostridia</taxon>
        <taxon>Lachnospirales</taxon>
        <taxon>Lachnospiraceae</taxon>
        <taxon>Anaerocolumna</taxon>
    </lineage>
</organism>
<dbReference type="SUPFAM" id="SSF140683">
    <property type="entry name" value="SP0561-like"/>
    <property type="match status" value="1"/>
</dbReference>
<dbReference type="HAMAP" id="MF_00069">
    <property type="entry name" value="Hydroxylam_reduct"/>
    <property type="match status" value="1"/>
</dbReference>
<feature type="binding site" evidence="9">
    <location>
        <position position="427"/>
    </location>
    <ligand>
        <name>hybrid [4Fe-2O-2S] cluster</name>
        <dbReference type="ChEBI" id="CHEBI:60519"/>
    </ligand>
</feature>
<feature type="binding site" evidence="9">
    <location>
        <position position="487"/>
    </location>
    <ligand>
        <name>hybrid [4Fe-2O-2S] cluster</name>
        <dbReference type="ChEBI" id="CHEBI:60519"/>
    </ligand>
</feature>
<dbReference type="FunFam" id="3.40.50.2030:FF:000001">
    <property type="entry name" value="Hydroxylamine reductase"/>
    <property type="match status" value="1"/>
</dbReference>
<feature type="binding site" evidence="9">
    <location>
        <position position="10"/>
    </location>
    <ligand>
        <name>[4Fe-4S] cluster</name>
        <dbReference type="ChEBI" id="CHEBI:49883"/>
    </ligand>
</feature>
<dbReference type="GO" id="GO:0046872">
    <property type="term" value="F:metal ion binding"/>
    <property type="evidence" value="ECO:0007669"/>
    <property type="project" value="UniProtKB-KW"/>
</dbReference>
<feature type="binding site" evidence="9">
    <location>
        <position position="240"/>
    </location>
    <ligand>
        <name>hybrid [4Fe-2O-2S] cluster</name>
        <dbReference type="ChEBI" id="CHEBI:60519"/>
    </ligand>
</feature>
<keyword evidence="6 9" id="KW-0408">Iron</keyword>
<dbReference type="Gene3D" id="1.20.1270.20">
    <property type="match status" value="2"/>
</dbReference>
<feature type="domain" description="DUF1858" evidence="10">
    <location>
        <begin position="558"/>
        <end position="611"/>
    </location>
</feature>
<dbReference type="PANTHER" id="PTHR30109">
    <property type="entry name" value="HYDROXYLAMINE REDUCTASE"/>
    <property type="match status" value="1"/>
</dbReference>
<sequence length="620" mass="67144">MENKMFCYQCQETAGCSGCTQAGVCGKSPEVAAMQDLLVYVSKGISEVTTRLREEGKKVSPEINHLITLNLFTTITNANFDEEAIVSRIVTTIDAKKELLEQLGDQNNLSEAALWEAGREEFGAKAAKVGVLSTENEDIRSLRELITYGLKGLSAYGKHANALLNDDEEVDAFLQKALAKTLDDSLGAEELVALTLETGKYGVNGMALLDKANTTAYGNPEITKVNIGVGKRPGILISGHDLRDIEMLLKQTEGTGVDVYTHSEMLPAHYYPAFKKYTHFTGNYGNAWWKQKEEFESFNGPVLMTTNCIVPPKDSYKDRLYTTGAAGFPGCKHIPGEIGEEKDFSEIIEHAKKCASPTEIETGEIVGGFAHNQVLALADAVVGAVNSGAIKKFVVMAGCDGRAKSRNYYTDFAKALPKDAVILTAGCAKYKYNKLDLGDIGGIPRVLDAGQCNDSYSLAIIALKLKEVFGLDDINDLPIVYNIAWYEQKAVIVLLALLYLGVKNIHLGPTLPAFLSPNVAKVLVENFGIAGIGTVEDDMELFFGKEDEAAATAEEGIITKDMLIGDILRIDSNLAPALLEIGMHCLGCPSSQMESLEDACAVHGIDVNEVIVKLNSQLTK</sequence>
<evidence type="ECO:0000256" key="8">
    <source>
        <dbReference type="ARBA" id="ARBA00051350"/>
    </source>
</evidence>
<evidence type="ECO:0000256" key="4">
    <source>
        <dbReference type="ARBA" id="ARBA00022723"/>
    </source>
</evidence>
<evidence type="ECO:0000256" key="2">
    <source>
        <dbReference type="ARBA" id="ARBA00022485"/>
    </source>
</evidence>
<dbReference type="EMBL" id="FRFD01000003">
    <property type="protein sequence ID" value="SHO43292.1"/>
    <property type="molecule type" value="Genomic_DNA"/>
</dbReference>
<feature type="modified residue" description="Cysteine persulfide" evidence="9">
    <location>
        <position position="399"/>
    </location>
</feature>
<keyword evidence="4 9" id="KW-0479">Metal-binding</keyword>
<dbReference type="NCBIfam" id="TIGR03980">
    <property type="entry name" value="prismane_assoc"/>
    <property type="match status" value="1"/>
</dbReference>
<dbReference type="OrthoDB" id="9761526at2"/>
<dbReference type="InterPro" id="IPR011254">
    <property type="entry name" value="Prismane-like_sf"/>
</dbReference>
<dbReference type="FunFam" id="3.40.50.2030:FF:000002">
    <property type="entry name" value="Hydroxylamine reductase"/>
    <property type="match status" value="1"/>
</dbReference>
<dbReference type="Pfam" id="PF08984">
    <property type="entry name" value="DUF1858"/>
    <property type="match status" value="1"/>
</dbReference>
<reference evidence="11 12" key="1">
    <citation type="submission" date="2016-12" db="EMBL/GenBank/DDBJ databases">
        <authorList>
            <person name="Song W.-J."/>
            <person name="Kurnit D.M."/>
        </authorList>
    </citation>
    <scope>NUCLEOTIDE SEQUENCE [LARGE SCALE GENOMIC DNA]</scope>
    <source>
        <strain evidence="11 12">DSM 12503</strain>
    </source>
</reference>
<evidence type="ECO:0000256" key="9">
    <source>
        <dbReference type="HAMAP-Rule" id="MF_00069"/>
    </source>
</evidence>
<comment type="catalytic activity">
    <reaction evidence="8 9">
        <text>A + NH4(+) + H2O = hydroxylamine + AH2 + H(+)</text>
        <dbReference type="Rhea" id="RHEA:22052"/>
        <dbReference type="ChEBI" id="CHEBI:13193"/>
        <dbReference type="ChEBI" id="CHEBI:15377"/>
        <dbReference type="ChEBI" id="CHEBI:15378"/>
        <dbReference type="ChEBI" id="CHEBI:15429"/>
        <dbReference type="ChEBI" id="CHEBI:17499"/>
        <dbReference type="ChEBI" id="CHEBI:28938"/>
        <dbReference type="EC" id="1.7.99.1"/>
    </reaction>
</comment>
<dbReference type="EC" id="1.7.99.1" evidence="9"/>
<evidence type="ECO:0000259" key="10">
    <source>
        <dbReference type="Pfam" id="PF08984"/>
    </source>
</evidence>
<dbReference type="InterPro" id="IPR038062">
    <property type="entry name" value="ScdA-like_N_sf"/>
</dbReference>
<evidence type="ECO:0000313" key="12">
    <source>
        <dbReference type="Proteomes" id="UP000184612"/>
    </source>
</evidence>
<dbReference type="FunFam" id="1.20.1270.20:FF:000001">
    <property type="entry name" value="Hydroxylamine reductase"/>
    <property type="match status" value="1"/>
</dbReference>
<protein>
    <recommendedName>
        <fullName evidence="9">Hydroxylamine reductase</fullName>
        <ecNumber evidence="9">1.7.99.1</ecNumber>
    </recommendedName>
    <alternativeName>
        <fullName evidence="9">Hybrid-cluster protein</fullName>
        <shortName evidence="9">HCP</shortName>
    </alternativeName>
    <alternativeName>
        <fullName evidence="9">Prismane protein</fullName>
    </alternativeName>
</protein>
<evidence type="ECO:0000313" key="11">
    <source>
        <dbReference type="EMBL" id="SHO43292.1"/>
    </source>
</evidence>
<evidence type="ECO:0000256" key="3">
    <source>
        <dbReference type="ARBA" id="ARBA00022490"/>
    </source>
</evidence>
<feature type="binding site" description="via persulfide group" evidence="9">
    <location>
        <position position="399"/>
    </location>
    <ligand>
        <name>hybrid [4Fe-2O-2S] cluster</name>
        <dbReference type="ChEBI" id="CHEBI:60519"/>
    </ligand>
</feature>
<dbReference type="Proteomes" id="UP000184612">
    <property type="component" value="Unassembled WGS sequence"/>
</dbReference>
<keyword evidence="5 9" id="KW-0560">Oxidoreductase</keyword>
<accession>A0A1M7XWW5</accession>
<feature type="binding site" evidence="9">
    <location>
        <position position="452"/>
    </location>
    <ligand>
        <name>hybrid [4Fe-2O-2S] cluster</name>
        <dbReference type="ChEBI" id="CHEBI:60519"/>
    </ligand>
</feature>
<dbReference type="GO" id="GO:0050418">
    <property type="term" value="F:hydroxylamine reductase activity"/>
    <property type="evidence" value="ECO:0007669"/>
    <property type="project" value="UniProtKB-UniRule"/>
</dbReference>
<comment type="similarity">
    <text evidence="9">Belongs to the HCP family.</text>
</comment>
<dbReference type="GO" id="GO:0005737">
    <property type="term" value="C:cytoplasm"/>
    <property type="evidence" value="ECO:0007669"/>
    <property type="project" value="UniProtKB-SubCell"/>
</dbReference>
<dbReference type="NCBIfam" id="TIGR01703">
    <property type="entry name" value="hybrid_clust"/>
    <property type="match status" value="1"/>
</dbReference>
<dbReference type="InterPro" id="IPR010048">
    <property type="entry name" value="Hydroxylam_reduct"/>
</dbReference>
<proteinExistence type="inferred from homology"/>
<comment type="subcellular location">
    <subcellularLocation>
        <location evidence="1 9">Cytoplasm</location>
    </subcellularLocation>
</comment>
<dbReference type="InterPro" id="IPR016099">
    <property type="entry name" value="Prismane-like_a/b-sand"/>
</dbReference>
<feature type="binding site" evidence="9">
    <location>
        <position position="25"/>
    </location>
    <ligand>
        <name>[4Fe-4S] cluster</name>
        <dbReference type="ChEBI" id="CHEBI:49883"/>
    </ligand>
</feature>
<dbReference type="InterPro" id="IPR023883">
    <property type="entry name" value="CHP03980_redox-disulphide"/>
</dbReference>
<dbReference type="CDD" id="cd01914">
    <property type="entry name" value="HCP"/>
    <property type="match status" value="1"/>
</dbReference>
<feature type="binding site" evidence="9">
    <location>
        <position position="308"/>
    </location>
    <ligand>
        <name>hybrid [4Fe-2O-2S] cluster</name>
        <dbReference type="ChEBI" id="CHEBI:60519"/>
    </ligand>
</feature>
<comment type="function">
    <text evidence="9">Catalyzes the reduction of hydroxylamine to form NH(3) and H(2)O.</text>
</comment>
<dbReference type="InterPro" id="IPR016100">
    <property type="entry name" value="Prismane_a-bundle"/>
</dbReference>
<feature type="binding site" evidence="9">
    <location>
        <position position="19"/>
    </location>
    <ligand>
        <name>[4Fe-4S] cluster</name>
        <dbReference type="ChEBI" id="CHEBI:49883"/>
    </ligand>
</feature>
<dbReference type="GO" id="GO:0042542">
    <property type="term" value="P:response to hydrogen peroxide"/>
    <property type="evidence" value="ECO:0007669"/>
    <property type="project" value="TreeGrafter"/>
</dbReference>
<dbReference type="InterPro" id="IPR015077">
    <property type="entry name" value="DUF1858"/>
</dbReference>
<feature type="binding site" evidence="9">
    <location>
        <position position="264"/>
    </location>
    <ligand>
        <name>hybrid [4Fe-2O-2S] cluster</name>
        <dbReference type="ChEBI" id="CHEBI:60519"/>
    </ligand>
</feature>
<evidence type="ECO:0000256" key="1">
    <source>
        <dbReference type="ARBA" id="ARBA00004496"/>
    </source>
</evidence>
<dbReference type="RefSeq" id="WP_073586921.1">
    <property type="nucleotide sequence ID" value="NZ_FRFD01000003.1"/>
</dbReference>
<dbReference type="AlphaFoldDB" id="A0A1M7XWW5"/>
<name>A0A1M7XWW5_9FIRM</name>
<dbReference type="SUPFAM" id="SSF56821">
    <property type="entry name" value="Prismane protein-like"/>
    <property type="match status" value="1"/>
</dbReference>
<gene>
    <name evidence="9" type="primary">hcp</name>
    <name evidence="11" type="ORF">SAMN02745217_00163</name>
</gene>
<dbReference type="Pfam" id="PF03063">
    <property type="entry name" value="Prismane"/>
    <property type="match status" value="1"/>
</dbReference>
<evidence type="ECO:0000256" key="5">
    <source>
        <dbReference type="ARBA" id="ARBA00023002"/>
    </source>
</evidence>
<keyword evidence="7 9" id="KW-0411">Iron-sulfur</keyword>
<dbReference type="GO" id="GO:0004601">
    <property type="term" value="F:peroxidase activity"/>
    <property type="evidence" value="ECO:0007669"/>
    <property type="project" value="TreeGrafter"/>
</dbReference>
<keyword evidence="12" id="KW-1185">Reference proteome</keyword>
<dbReference type="STRING" id="1121345.SAMN02745217_00163"/>
<dbReference type="PANTHER" id="PTHR30109:SF0">
    <property type="entry name" value="HYDROXYLAMINE REDUCTASE"/>
    <property type="match status" value="1"/>
</dbReference>
<comment type="cofactor">
    <cofactor evidence="9">
        <name>hybrid [4Fe-2O-2S] cluster</name>
        <dbReference type="ChEBI" id="CHEBI:60519"/>
    </cofactor>
    <text evidence="9">Binds 1 hybrid [4Fe-2O-2S] cluster.</text>
</comment>